<dbReference type="GeneID" id="112279561"/>
<evidence type="ECO:0000256" key="5">
    <source>
        <dbReference type="ARBA" id="ARBA00022964"/>
    </source>
</evidence>
<feature type="binding site" evidence="10">
    <location>
        <position position="160"/>
    </location>
    <ligand>
        <name>Ni(2+)</name>
        <dbReference type="ChEBI" id="CHEBI:49786"/>
        <note>for nickel-dependent acireductone dioxygenase activity</note>
    </ligand>
</feature>
<keyword evidence="7 10" id="KW-0408">Iron</keyword>
<evidence type="ECO:0000256" key="6">
    <source>
        <dbReference type="ARBA" id="ARBA00023002"/>
    </source>
</evidence>
<dbReference type="InterPro" id="IPR011051">
    <property type="entry name" value="RmlC_Cupin_sf"/>
</dbReference>
<evidence type="ECO:0000313" key="14">
    <source>
        <dbReference type="Proteomes" id="UP000006727"/>
    </source>
</evidence>
<feature type="binding site" evidence="10">
    <location>
        <position position="121"/>
    </location>
    <ligand>
        <name>Ni(2+)</name>
        <dbReference type="ChEBI" id="CHEBI:49786"/>
        <note>for nickel-dependent acireductone dioxygenase activity</note>
    </ligand>
</feature>
<comment type="subcellular location">
    <subcellularLocation>
        <location evidence="10">Cytoplasm</location>
    </subcellularLocation>
    <subcellularLocation>
        <location evidence="10">Nucleus</location>
    </subcellularLocation>
</comment>
<sequence length="238" mass="27658">MAVDTSMRTPSAATPQTKQESENPTVPIKAWYYNDNDDLPSKPHQYSPNREVSIDHLQKLGVLTWTQIEADGYENNRFLNKIKAVRGYNYEEVLTVAPGKLPNFEANTKKFFMEHLHDHEEIRFILDGIGYEDVRDFDGQWIRIEIKKGDLIVLPPGMYHRFTLDEKQYLKALLLYQGTPKRIQFEKYPETDSMEVRLDYVQSVLERELQSPSERQLISESMNQVLAATTKAMEVITV</sequence>
<dbReference type="PaxDb" id="3218-PP1S1_649V6.1"/>
<evidence type="ECO:0000256" key="7">
    <source>
        <dbReference type="ARBA" id="ARBA00023004"/>
    </source>
</evidence>
<feature type="region of interest" description="Disordered" evidence="11">
    <location>
        <begin position="1"/>
        <end position="29"/>
    </location>
</feature>
<dbReference type="EMBL" id="ABEU02000003">
    <property type="protein sequence ID" value="PNR57003.1"/>
    <property type="molecule type" value="Genomic_DNA"/>
</dbReference>
<feature type="binding site" evidence="10">
    <location>
        <position position="121"/>
    </location>
    <ligand>
        <name>Fe(2+)</name>
        <dbReference type="ChEBI" id="CHEBI:29033"/>
        <note>for iron-dependent acireductone dioxygenase activity</note>
    </ligand>
</feature>
<accession>A0A2K1KT91</accession>
<dbReference type="GO" id="GO:0005634">
    <property type="term" value="C:nucleus"/>
    <property type="evidence" value="ECO:0007669"/>
    <property type="project" value="UniProtKB-SubCell"/>
</dbReference>
<feature type="compositionally biased region" description="Polar residues" evidence="11">
    <location>
        <begin position="1"/>
        <end position="24"/>
    </location>
</feature>
<dbReference type="OrthoDB" id="1878998at2759"/>
<dbReference type="Gene3D" id="2.60.120.10">
    <property type="entry name" value="Jelly Rolls"/>
    <property type="match status" value="1"/>
</dbReference>
<comment type="cofactor">
    <cofactor evidence="10">
        <name>Fe(2+)</name>
        <dbReference type="ChEBI" id="CHEBI:29033"/>
    </cofactor>
    <cofactor evidence="10">
        <name>Ni(2+)</name>
        <dbReference type="ChEBI" id="CHEBI:49786"/>
    </cofactor>
    <text evidence="10">Binds either 1 Fe or Ni cation per monomer. Iron-binding promotes an acireductone dioxygenase reaction producing 2-keto-4-methylthiobutyrate, while nickel-binding promotes an acireductone dioxygenase reaction producing 3-(methylsulfanyl)propanoate.</text>
</comment>
<organism evidence="12">
    <name type="scientific">Physcomitrium patens</name>
    <name type="common">Spreading-leaved earth moss</name>
    <name type="synonym">Physcomitrella patens</name>
    <dbReference type="NCBI Taxonomy" id="3218"/>
    <lineage>
        <taxon>Eukaryota</taxon>
        <taxon>Viridiplantae</taxon>
        <taxon>Streptophyta</taxon>
        <taxon>Embryophyta</taxon>
        <taxon>Bryophyta</taxon>
        <taxon>Bryophytina</taxon>
        <taxon>Bryopsida</taxon>
        <taxon>Funariidae</taxon>
        <taxon>Funariales</taxon>
        <taxon>Funariaceae</taxon>
        <taxon>Physcomitrium</taxon>
    </lineage>
</organism>
<keyword evidence="3 10" id="KW-0028">Amino-acid biosynthesis</keyword>
<keyword evidence="14" id="KW-1185">Reference proteome</keyword>
<dbReference type="CDD" id="cd02232">
    <property type="entry name" value="cupin_ARD"/>
    <property type="match status" value="1"/>
</dbReference>
<dbReference type="UniPathway" id="UPA00904">
    <property type="reaction ID" value="UER00878"/>
</dbReference>
<evidence type="ECO:0000256" key="1">
    <source>
        <dbReference type="ARBA" id="ARBA00022490"/>
    </source>
</evidence>
<dbReference type="EnsemblPlants" id="Pp3c3_4270V3.1">
    <property type="protein sequence ID" value="Pp3c3_4270V3.1"/>
    <property type="gene ID" value="Pp3c3_4270"/>
</dbReference>
<dbReference type="GO" id="GO:0019509">
    <property type="term" value="P:L-methionine salvage from methylthioadenosine"/>
    <property type="evidence" value="ECO:0007669"/>
    <property type="project" value="UniProtKB-UniRule"/>
</dbReference>
<dbReference type="PANTHER" id="PTHR23418">
    <property type="entry name" value="ACIREDUCTONE DIOXYGENASE"/>
    <property type="match status" value="1"/>
</dbReference>
<keyword evidence="1 10" id="KW-0963">Cytoplasm</keyword>
<dbReference type="STRING" id="3218.A0A2K1KT91"/>
<dbReference type="EnsemblPlants" id="Pp3c3_4270V3.2">
    <property type="protein sequence ID" value="Pp3c3_4270V3.2"/>
    <property type="gene ID" value="Pp3c3_4270"/>
</dbReference>
<dbReference type="AlphaFoldDB" id="A0A2K1KT91"/>
<evidence type="ECO:0000256" key="3">
    <source>
        <dbReference type="ARBA" id="ARBA00022605"/>
    </source>
</evidence>
<dbReference type="RefSeq" id="XP_024369904.1">
    <property type="nucleotide sequence ID" value="XM_024514136.2"/>
</dbReference>
<comment type="similarity">
    <text evidence="10">Belongs to the acireductone dioxygenase (ARD) family.</text>
</comment>
<feature type="binding site" evidence="10">
    <location>
        <position position="160"/>
    </location>
    <ligand>
        <name>Fe(2+)</name>
        <dbReference type="ChEBI" id="CHEBI:29033"/>
        <note>for iron-dependent acireductone dioxygenase activity</note>
    </ligand>
</feature>
<evidence type="ECO:0000256" key="8">
    <source>
        <dbReference type="ARBA" id="ARBA00023167"/>
    </source>
</evidence>
<feature type="binding site" evidence="10">
    <location>
        <position position="117"/>
    </location>
    <ligand>
        <name>Fe(2+)</name>
        <dbReference type="ChEBI" id="CHEBI:29033"/>
        <note>for iron-dependent acireductone dioxygenase activity</note>
    </ligand>
</feature>
<dbReference type="PANTHER" id="PTHR23418:SF16">
    <property type="entry name" value="ACIREDUCTONE DIOXYGENASE"/>
    <property type="match status" value="1"/>
</dbReference>
<dbReference type="RefSeq" id="XP_024369903.1">
    <property type="nucleotide sequence ID" value="XM_024514135.2"/>
</dbReference>
<dbReference type="GO" id="GO:0005506">
    <property type="term" value="F:iron ion binding"/>
    <property type="evidence" value="ECO:0007669"/>
    <property type="project" value="UniProtKB-UniRule"/>
</dbReference>
<comment type="catalytic activity">
    <reaction evidence="10">
        <text>1,2-dihydroxy-5-(methylsulfanyl)pent-1-en-3-one + O2 = 4-methylsulfanyl-2-oxobutanoate + formate + 2 H(+)</text>
        <dbReference type="Rhea" id="RHEA:24504"/>
        <dbReference type="ChEBI" id="CHEBI:15378"/>
        <dbReference type="ChEBI" id="CHEBI:15379"/>
        <dbReference type="ChEBI" id="CHEBI:15740"/>
        <dbReference type="ChEBI" id="CHEBI:16723"/>
        <dbReference type="ChEBI" id="CHEBI:49252"/>
        <dbReference type="EC" id="1.13.11.54"/>
    </reaction>
</comment>
<reference evidence="12 14" key="1">
    <citation type="journal article" date="2008" name="Science">
        <title>The Physcomitrella genome reveals evolutionary insights into the conquest of land by plants.</title>
        <authorList>
            <person name="Rensing S."/>
            <person name="Lang D."/>
            <person name="Zimmer A."/>
            <person name="Terry A."/>
            <person name="Salamov A."/>
            <person name="Shapiro H."/>
            <person name="Nishiyama T."/>
            <person name="Perroud P.-F."/>
            <person name="Lindquist E."/>
            <person name="Kamisugi Y."/>
            <person name="Tanahashi T."/>
            <person name="Sakakibara K."/>
            <person name="Fujita T."/>
            <person name="Oishi K."/>
            <person name="Shin-I T."/>
            <person name="Kuroki Y."/>
            <person name="Toyoda A."/>
            <person name="Suzuki Y."/>
            <person name="Hashimoto A."/>
            <person name="Yamaguchi K."/>
            <person name="Sugano A."/>
            <person name="Kohara Y."/>
            <person name="Fujiyama A."/>
            <person name="Anterola A."/>
            <person name="Aoki S."/>
            <person name="Ashton N."/>
            <person name="Barbazuk W.B."/>
            <person name="Barker E."/>
            <person name="Bennetzen J."/>
            <person name="Bezanilla M."/>
            <person name="Blankenship R."/>
            <person name="Cho S.H."/>
            <person name="Dutcher S."/>
            <person name="Estelle M."/>
            <person name="Fawcett J.A."/>
            <person name="Gundlach H."/>
            <person name="Hanada K."/>
            <person name="Heyl A."/>
            <person name="Hicks K.A."/>
            <person name="Hugh J."/>
            <person name="Lohr M."/>
            <person name="Mayer K."/>
            <person name="Melkozernov A."/>
            <person name="Murata T."/>
            <person name="Nelson D."/>
            <person name="Pils B."/>
            <person name="Prigge M."/>
            <person name="Reiss B."/>
            <person name="Renner T."/>
            <person name="Rombauts S."/>
            <person name="Rushton P."/>
            <person name="Sanderfoot A."/>
            <person name="Schween G."/>
            <person name="Shiu S.-H."/>
            <person name="Stueber K."/>
            <person name="Theodoulou F.L."/>
            <person name="Tu H."/>
            <person name="Van de Peer Y."/>
            <person name="Verrier P.J."/>
            <person name="Waters E."/>
            <person name="Wood A."/>
            <person name="Yang L."/>
            <person name="Cove D."/>
            <person name="Cuming A."/>
            <person name="Hasebe M."/>
            <person name="Lucas S."/>
            <person name="Mishler D.B."/>
            <person name="Reski R."/>
            <person name="Grigoriev I."/>
            <person name="Quatrano R.S."/>
            <person name="Boore J.L."/>
        </authorList>
    </citation>
    <scope>NUCLEOTIDE SEQUENCE [LARGE SCALE GENOMIC DNA]</scope>
    <source>
        <strain evidence="13 14">cv. Gransden 2004</strain>
    </source>
</reference>
<reference evidence="12 14" key="2">
    <citation type="journal article" date="2018" name="Plant J.">
        <title>The Physcomitrella patens chromosome-scale assembly reveals moss genome structure and evolution.</title>
        <authorList>
            <person name="Lang D."/>
            <person name="Ullrich K.K."/>
            <person name="Murat F."/>
            <person name="Fuchs J."/>
            <person name="Jenkins J."/>
            <person name="Haas F.B."/>
            <person name="Piednoel M."/>
            <person name="Gundlach H."/>
            <person name="Van Bel M."/>
            <person name="Meyberg R."/>
            <person name="Vives C."/>
            <person name="Morata J."/>
            <person name="Symeonidi A."/>
            <person name="Hiss M."/>
            <person name="Muchero W."/>
            <person name="Kamisugi Y."/>
            <person name="Saleh O."/>
            <person name="Blanc G."/>
            <person name="Decker E.L."/>
            <person name="van Gessel N."/>
            <person name="Grimwood J."/>
            <person name="Hayes R.D."/>
            <person name="Graham S.W."/>
            <person name="Gunter L.E."/>
            <person name="McDaniel S.F."/>
            <person name="Hoernstein S.N.W."/>
            <person name="Larsson A."/>
            <person name="Li F.W."/>
            <person name="Perroud P.F."/>
            <person name="Phillips J."/>
            <person name="Ranjan P."/>
            <person name="Rokshar D.S."/>
            <person name="Rothfels C.J."/>
            <person name="Schneider L."/>
            <person name="Shu S."/>
            <person name="Stevenson D.W."/>
            <person name="Thummler F."/>
            <person name="Tillich M."/>
            <person name="Villarreal Aguilar J.C."/>
            <person name="Widiez T."/>
            <person name="Wong G.K."/>
            <person name="Wymore A."/>
            <person name="Zhang Y."/>
            <person name="Zimmer A.D."/>
            <person name="Quatrano R.S."/>
            <person name="Mayer K.F.X."/>
            <person name="Goodstein D."/>
            <person name="Casacuberta J.M."/>
            <person name="Vandepoele K."/>
            <person name="Reski R."/>
            <person name="Cuming A.C."/>
            <person name="Tuskan G.A."/>
            <person name="Maumus F."/>
            <person name="Salse J."/>
            <person name="Schmutz J."/>
            <person name="Rensing S.A."/>
        </authorList>
    </citation>
    <scope>NUCLEOTIDE SEQUENCE [LARGE SCALE GENOMIC DNA]</scope>
    <source>
        <strain evidence="13 14">cv. Gransden 2004</strain>
    </source>
</reference>
<reference evidence="13" key="3">
    <citation type="submission" date="2020-12" db="UniProtKB">
        <authorList>
            <consortium name="EnsemblPlants"/>
        </authorList>
    </citation>
    <scope>IDENTIFICATION</scope>
</reference>
<dbReference type="EC" id="1.13.11.54" evidence="10"/>
<keyword evidence="2 10" id="KW-0533">Nickel</keyword>
<dbReference type="RefSeq" id="XP_024369905.1">
    <property type="nucleotide sequence ID" value="XM_024514137.2"/>
</dbReference>
<comment type="function">
    <text evidence="10">Catalyzes 2 different reactions between oxygen and the acireductone 1,2-dihydroxy-3-keto-5-methylthiopentene (DHK-MTPene) depending upon the metal bound in the active site. Fe-containing acireductone dioxygenase (Fe-ARD) produces formate and 2-keto-4-methylthiobutyrate (KMTB), the alpha-ketoacid precursor of methionine in the methionine recycle pathway. Ni-containing acireductone dioxygenase (Ni-ARD) produces methylthiopropionate, carbon monoxide and formate, and does not lie on the methionine recycle pathway.</text>
</comment>
<evidence type="ECO:0000313" key="13">
    <source>
        <dbReference type="EnsemblPlants" id="Pp3c3_4270V3.1"/>
    </source>
</evidence>
<evidence type="ECO:0000256" key="4">
    <source>
        <dbReference type="ARBA" id="ARBA00022723"/>
    </source>
</evidence>
<dbReference type="GO" id="GO:0005737">
    <property type="term" value="C:cytoplasm"/>
    <property type="evidence" value="ECO:0007669"/>
    <property type="project" value="UniProtKB-SubCell"/>
</dbReference>
<dbReference type="GO" id="GO:0010309">
    <property type="term" value="F:acireductone dioxygenase [iron(II)-requiring] activity"/>
    <property type="evidence" value="ECO:0000318"/>
    <property type="project" value="GO_Central"/>
</dbReference>
<keyword evidence="6 10" id="KW-0560">Oxidoreductase</keyword>
<dbReference type="Gramene" id="Pp3c3_4270V3.1">
    <property type="protein sequence ID" value="Pp3c3_4270V3.1"/>
    <property type="gene ID" value="Pp3c3_4270"/>
</dbReference>
<feature type="binding site" evidence="10">
    <location>
        <position position="115"/>
    </location>
    <ligand>
        <name>Fe(2+)</name>
        <dbReference type="ChEBI" id="CHEBI:29033"/>
        <note>for iron-dependent acireductone dioxygenase activity</note>
    </ligand>
</feature>
<name>A0A2K1KT91_PHYPA</name>
<dbReference type="InterPro" id="IPR014710">
    <property type="entry name" value="RmlC-like_jellyroll"/>
</dbReference>
<dbReference type="GO" id="GO:0010308">
    <property type="term" value="F:acireductone dioxygenase (Ni2+-requiring) activity"/>
    <property type="evidence" value="ECO:0007669"/>
    <property type="project" value="UniProtKB-UniRule"/>
</dbReference>
<evidence type="ECO:0000256" key="10">
    <source>
        <dbReference type="HAMAP-Rule" id="MF_03154"/>
    </source>
</evidence>
<keyword evidence="8 10" id="KW-0486">Methionine biosynthesis</keyword>
<dbReference type="Gramene" id="Pp3c3_4270V3.2">
    <property type="protein sequence ID" value="Pp3c3_4270V3.2"/>
    <property type="gene ID" value="Pp3c3_4270"/>
</dbReference>
<feature type="binding site" evidence="10">
    <location>
        <position position="117"/>
    </location>
    <ligand>
        <name>Ni(2+)</name>
        <dbReference type="ChEBI" id="CHEBI:49786"/>
        <note>for nickel-dependent acireductone dioxygenase activity</note>
    </ligand>
</feature>
<evidence type="ECO:0000256" key="2">
    <source>
        <dbReference type="ARBA" id="ARBA00022596"/>
    </source>
</evidence>
<proteinExistence type="inferred from homology"/>
<dbReference type="EC" id="1.13.11.53" evidence="10"/>
<dbReference type="InterPro" id="IPR004313">
    <property type="entry name" value="ARD"/>
</dbReference>
<dbReference type="GO" id="GO:0016151">
    <property type="term" value="F:nickel cation binding"/>
    <property type="evidence" value="ECO:0007669"/>
    <property type="project" value="UniProtKB-UniRule"/>
</dbReference>
<keyword evidence="9 10" id="KW-0539">Nucleus</keyword>
<dbReference type="SUPFAM" id="SSF51182">
    <property type="entry name" value="RmlC-like cupins"/>
    <property type="match status" value="1"/>
</dbReference>
<feature type="binding site" evidence="10">
    <location>
        <position position="115"/>
    </location>
    <ligand>
        <name>Ni(2+)</name>
        <dbReference type="ChEBI" id="CHEBI:49786"/>
        <note>for nickel-dependent acireductone dioxygenase activity</note>
    </ligand>
</feature>
<gene>
    <name evidence="13" type="primary">LOC112279561</name>
    <name evidence="12" type="ORF">PHYPA_003996</name>
</gene>
<comment type="pathway">
    <text evidence="10">Amino-acid biosynthesis; L-methionine biosynthesis via salvage pathway; L-methionine from S-methyl-5-thio-alpha-D-ribose 1-phosphate: step 5/6.</text>
</comment>
<evidence type="ECO:0000313" key="12">
    <source>
        <dbReference type="EMBL" id="PNR57003.1"/>
    </source>
</evidence>
<evidence type="ECO:0000256" key="9">
    <source>
        <dbReference type="ARBA" id="ARBA00023242"/>
    </source>
</evidence>
<dbReference type="Pfam" id="PF03079">
    <property type="entry name" value="ARD"/>
    <property type="match status" value="1"/>
</dbReference>
<dbReference type="InterPro" id="IPR027496">
    <property type="entry name" value="ARD_euk"/>
</dbReference>
<keyword evidence="4 10" id="KW-0479">Metal-binding</keyword>
<dbReference type="Proteomes" id="UP000006727">
    <property type="component" value="Chromosome 3"/>
</dbReference>
<dbReference type="FunFam" id="2.60.120.10:FF:000099">
    <property type="entry name" value="1,2-dihydroxy-3-keto-5-methylthiopentene dioxygenase"/>
    <property type="match status" value="1"/>
</dbReference>
<dbReference type="GO" id="GO:0006555">
    <property type="term" value="P:methionine metabolic process"/>
    <property type="evidence" value="ECO:0000318"/>
    <property type="project" value="GO_Central"/>
</dbReference>
<dbReference type="HAMAP" id="MF_03154">
    <property type="entry name" value="Salvage_MtnD_euk"/>
    <property type="match status" value="1"/>
</dbReference>
<keyword evidence="5 10" id="KW-0223">Dioxygenase</keyword>
<comment type="catalytic activity">
    <reaction evidence="10">
        <text>1,2-dihydroxy-5-(methylsulfanyl)pent-1-en-3-one + O2 = 3-(methylsulfanyl)propanoate + CO + formate + 2 H(+)</text>
        <dbReference type="Rhea" id="RHEA:14161"/>
        <dbReference type="ChEBI" id="CHEBI:15378"/>
        <dbReference type="ChEBI" id="CHEBI:15379"/>
        <dbReference type="ChEBI" id="CHEBI:15740"/>
        <dbReference type="ChEBI" id="CHEBI:17245"/>
        <dbReference type="ChEBI" id="CHEBI:49016"/>
        <dbReference type="ChEBI" id="CHEBI:49252"/>
        <dbReference type="EC" id="1.13.11.53"/>
    </reaction>
</comment>
<dbReference type="RefSeq" id="XP_024369906.1">
    <property type="nucleotide sequence ID" value="XM_024514138.2"/>
</dbReference>
<dbReference type="KEGG" id="ppp:112279561"/>
<protein>
    <recommendedName>
        <fullName evidence="10">Acireductone dioxygenase</fullName>
    </recommendedName>
    <alternativeName>
        <fullName evidence="10">Acireductone dioxygenase (Fe(2+)-requiring)</fullName>
        <shortName evidence="10">ARD'</shortName>
        <shortName evidence="10">Fe-ARD</shortName>
        <ecNumber evidence="10">1.13.11.54</ecNumber>
    </alternativeName>
    <alternativeName>
        <fullName evidence="10">Acireductone dioxygenase (Ni(2+)-requiring)</fullName>
        <shortName evidence="10">ARD</shortName>
        <shortName evidence="10">Ni-ARD</shortName>
        <ecNumber evidence="10">1.13.11.53</ecNumber>
    </alternativeName>
</protein>
<evidence type="ECO:0000256" key="11">
    <source>
        <dbReference type="SAM" id="MobiDB-lite"/>
    </source>
</evidence>